<reference evidence="1 2" key="1">
    <citation type="submission" date="2017-03" db="EMBL/GenBank/DDBJ databases">
        <title>Whole genome sequences of fourteen strains of Bradyrhizobium canariense and one strain of Bradyrhizobium japonicum isolated from Lupinus (Papilionoideae: Genisteae) species in Algeria.</title>
        <authorList>
            <person name="Crovadore J."/>
            <person name="Chekireb D."/>
            <person name="Brachmann A."/>
            <person name="Chablais R."/>
            <person name="Cochard B."/>
            <person name="Lefort F."/>
        </authorList>
    </citation>
    <scope>NUCLEOTIDE SEQUENCE [LARGE SCALE GENOMIC DNA]</scope>
    <source>
        <strain evidence="1 2">UBMA197</strain>
    </source>
</reference>
<name>A0A1Y2JWA6_BRAJP</name>
<dbReference type="AlphaFoldDB" id="A0A1Y2JWA6"/>
<proteinExistence type="predicted"/>
<evidence type="ECO:0000313" key="1">
    <source>
        <dbReference type="EMBL" id="OSJ36412.1"/>
    </source>
</evidence>
<organism evidence="1 2">
    <name type="scientific">Bradyrhizobium japonicum</name>
    <dbReference type="NCBI Taxonomy" id="375"/>
    <lineage>
        <taxon>Bacteria</taxon>
        <taxon>Pseudomonadati</taxon>
        <taxon>Pseudomonadota</taxon>
        <taxon>Alphaproteobacteria</taxon>
        <taxon>Hyphomicrobiales</taxon>
        <taxon>Nitrobacteraceae</taxon>
        <taxon>Bradyrhizobium</taxon>
    </lineage>
</organism>
<dbReference type="Proteomes" id="UP000193335">
    <property type="component" value="Unassembled WGS sequence"/>
</dbReference>
<evidence type="ECO:0000313" key="2">
    <source>
        <dbReference type="Proteomes" id="UP000193335"/>
    </source>
</evidence>
<sequence length="80" mass="9062">MTLSRAGFVRLIHQIGLDRRSVAEKQPSIAPREHPEHDIFLAHKQLLYAVTEVNLSTSPFRVVRNWRLAASECLAETIGI</sequence>
<accession>A0A1Y2JWA6</accession>
<comment type="caution">
    <text evidence="1">The sequence shown here is derived from an EMBL/GenBank/DDBJ whole genome shotgun (WGS) entry which is preliminary data.</text>
</comment>
<dbReference type="EMBL" id="NAFL01000194">
    <property type="protein sequence ID" value="OSJ36412.1"/>
    <property type="molecule type" value="Genomic_DNA"/>
</dbReference>
<protein>
    <submittedName>
        <fullName evidence="1">Uncharacterized protein</fullName>
    </submittedName>
</protein>
<gene>
    <name evidence="1" type="ORF">BSZ19_04255</name>
</gene>